<organism evidence="1 2">
    <name type="scientific">Ditylenchus dipsaci</name>
    <dbReference type="NCBI Taxonomy" id="166011"/>
    <lineage>
        <taxon>Eukaryota</taxon>
        <taxon>Metazoa</taxon>
        <taxon>Ecdysozoa</taxon>
        <taxon>Nematoda</taxon>
        <taxon>Chromadorea</taxon>
        <taxon>Rhabditida</taxon>
        <taxon>Tylenchina</taxon>
        <taxon>Tylenchomorpha</taxon>
        <taxon>Sphaerularioidea</taxon>
        <taxon>Anguinidae</taxon>
        <taxon>Anguininae</taxon>
        <taxon>Ditylenchus</taxon>
    </lineage>
</organism>
<dbReference type="InterPro" id="IPR012677">
    <property type="entry name" value="Nucleotide-bd_a/b_plait_sf"/>
</dbReference>
<protein>
    <submittedName>
        <fullName evidence="2">RRM domain-containing protein</fullName>
    </submittedName>
</protein>
<accession>A0A915DRE5</accession>
<dbReference type="SUPFAM" id="SSF54928">
    <property type="entry name" value="RNA-binding domain, RBD"/>
    <property type="match status" value="1"/>
</dbReference>
<proteinExistence type="predicted"/>
<evidence type="ECO:0000313" key="2">
    <source>
        <dbReference type="WBParaSite" id="jg22338"/>
    </source>
</evidence>
<dbReference type="GO" id="GO:0003676">
    <property type="term" value="F:nucleic acid binding"/>
    <property type="evidence" value="ECO:0007669"/>
    <property type="project" value="InterPro"/>
</dbReference>
<sequence>MAYSVGDISSLINVAEKKSTKRKRKEKFHDKDAVVDDDSDVTEKIVVKTKPKLEKNVVVEPQRNRTAERKEAEDRTIFVGMPHSSKRRDIQKLFSRFGPIEAVYQRSLLQKNEKLTLRMLGTDKKIEKNLTSTNFFVRFKSPEDAKTSEWFCARQPHTAGNFRQ</sequence>
<dbReference type="Gene3D" id="3.30.70.330">
    <property type="match status" value="1"/>
</dbReference>
<name>A0A915DRE5_9BILA</name>
<dbReference type="Proteomes" id="UP000887574">
    <property type="component" value="Unplaced"/>
</dbReference>
<evidence type="ECO:0000313" key="1">
    <source>
        <dbReference type="Proteomes" id="UP000887574"/>
    </source>
</evidence>
<dbReference type="AlphaFoldDB" id="A0A915DRE5"/>
<keyword evidence="1" id="KW-1185">Reference proteome</keyword>
<reference evidence="2" key="1">
    <citation type="submission" date="2022-11" db="UniProtKB">
        <authorList>
            <consortium name="WormBaseParasite"/>
        </authorList>
    </citation>
    <scope>IDENTIFICATION</scope>
</reference>
<dbReference type="WBParaSite" id="jg22338">
    <property type="protein sequence ID" value="jg22338"/>
    <property type="gene ID" value="jg22338"/>
</dbReference>
<dbReference type="InterPro" id="IPR035979">
    <property type="entry name" value="RBD_domain_sf"/>
</dbReference>